<dbReference type="Gene3D" id="1.10.510.10">
    <property type="entry name" value="Transferase(Phosphotransferase) domain 1"/>
    <property type="match status" value="1"/>
</dbReference>
<evidence type="ECO:0000259" key="8">
    <source>
        <dbReference type="PROSITE" id="PS50011"/>
    </source>
</evidence>
<dbReference type="SMART" id="SM00220">
    <property type="entry name" value="S_TKc"/>
    <property type="match status" value="1"/>
</dbReference>
<proteinExistence type="predicted"/>
<dbReference type="EMBL" id="RRYP01004556">
    <property type="protein sequence ID" value="TNV82775.1"/>
    <property type="molecule type" value="Genomic_DNA"/>
</dbReference>
<feature type="binding site" evidence="7">
    <location>
        <position position="367"/>
    </location>
    <ligand>
        <name>ATP</name>
        <dbReference type="ChEBI" id="CHEBI:30616"/>
    </ligand>
</feature>
<dbReference type="PROSITE" id="PS00108">
    <property type="entry name" value="PROTEIN_KINASE_ST"/>
    <property type="match status" value="1"/>
</dbReference>
<keyword evidence="10" id="KW-1185">Reference proteome</keyword>
<name>A0A8J8T5S5_HALGN</name>
<evidence type="ECO:0000256" key="5">
    <source>
        <dbReference type="ARBA" id="ARBA00022777"/>
    </source>
</evidence>
<keyword evidence="1" id="KW-0723">Serine/threonine-protein kinase</keyword>
<evidence type="ECO:0000256" key="1">
    <source>
        <dbReference type="ARBA" id="ARBA00022527"/>
    </source>
</evidence>
<dbReference type="Pfam" id="PF06017">
    <property type="entry name" value="Myosin_TH1"/>
    <property type="match status" value="1"/>
</dbReference>
<dbReference type="InterPro" id="IPR017441">
    <property type="entry name" value="Protein_kinase_ATP_BS"/>
</dbReference>
<dbReference type="OrthoDB" id="10478004at2759"/>
<evidence type="ECO:0000313" key="9">
    <source>
        <dbReference type="EMBL" id="TNV82775.1"/>
    </source>
</evidence>
<dbReference type="GO" id="GO:0004674">
    <property type="term" value="F:protein serine/threonine kinase activity"/>
    <property type="evidence" value="ECO:0007669"/>
    <property type="project" value="UniProtKB-KW"/>
</dbReference>
<dbReference type="GO" id="GO:0016459">
    <property type="term" value="C:myosin complex"/>
    <property type="evidence" value="ECO:0007669"/>
    <property type="project" value="InterPro"/>
</dbReference>
<dbReference type="InterPro" id="IPR011009">
    <property type="entry name" value="Kinase-like_dom_sf"/>
</dbReference>
<gene>
    <name evidence="9" type="ORF">FGO68_gene17218</name>
</gene>
<dbReference type="InterPro" id="IPR045270">
    <property type="entry name" value="STKc_AGC"/>
</dbReference>
<dbReference type="InterPro" id="IPR010926">
    <property type="entry name" value="Myosin_TH1"/>
</dbReference>
<keyword evidence="2" id="KW-0597">Phosphoprotein</keyword>
<keyword evidence="3" id="KW-0808">Transferase</keyword>
<dbReference type="Proteomes" id="UP000785679">
    <property type="component" value="Unassembled WGS sequence"/>
</dbReference>
<dbReference type="PANTHER" id="PTHR24351">
    <property type="entry name" value="RIBOSOMAL PROTEIN S6 KINASE"/>
    <property type="match status" value="1"/>
</dbReference>
<sequence length="667" mass="76824">MVEPLSHKPRQQPLEESKRQILNQTIIGGGAPQLQKPHTAQTHKGGPWAGMPVGLLPCESMDQLNAEPQGNEYRLQFVNQTGEIVLISLKLSKFNKYNWLQERNLVLTNECIYNYKHKKIKRVIPLIKLDGLTKSVNSSSKEFVIHVHGEHDYRMKSELRDKIIFLIKLAYAQRKRKNLPIFGIRNKDLREFTTTEKDMEKGVSRIPLNLSRLFEEDLLDDKGEYLHPEQSQHKLKKLGPLVGAGVGQSYIDEMRGGTVVGEILHTEELELFEEIIDHRISAYNNSSGIKNNSNSYGEDKATDDEEDLNGSIKKEKLAPLFKRATQTDANFEDFKIINMIGKGTFGKVYLIKNQKSGKFYAMKSIRKDVVVELNSISNIHVEKWILLQTNHPFIIGMEYVFVKSYRIYFIMDYIRGGELFKYLSEVKRFTEGRARFYTAQIAIALGHLHKSRIIYRDLKPENILMNDDGYIMLADFGLAKIRSTSETEDPNSFCGTPEYLAPEMVMGAGHDHTLDWWALGVLLYEMIIGIPPFFNKNKHQMYFLIQNAPVRWPEQHRHGFEVSEDAKDLLSKLLEKDRKKRLGAIRDADEILNHPWFAPLDIEKLSRKEVEAPFVPKTVTDQELDQLAIKQAVQESLVSEERIQKIRDKKSEFEKFGLFSKSQAGQI</sequence>
<protein>
    <recommendedName>
        <fullName evidence="8">Protein kinase domain-containing protein</fullName>
    </recommendedName>
</protein>
<dbReference type="InterPro" id="IPR000719">
    <property type="entry name" value="Prot_kinase_dom"/>
</dbReference>
<comment type="caution">
    <text evidence="9">The sequence shown here is derived from an EMBL/GenBank/DDBJ whole genome shotgun (WGS) entry which is preliminary data.</text>
</comment>
<evidence type="ECO:0000256" key="7">
    <source>
        <dbReference type="PROSITE-ProRule" id="PRU10141"/>
    </source>
</evidence>
<dbReference type="CDD" id="cd05123">
    <property type="entry name" value="STKc_AGC"/>
    <property type="match status" value="1"/>
</dbReference>
<dbReference type="Pfam" id="PF00069">
    <property type="entry name" value="Pkinase"/>
    <property type="match status" value="1"/>
</dbReference>
<dbReference type="AlphaFoldDB" id="A0A8J8T5S5"/>
<dbReference type="PROSITE" id="PS00107">
    <property type="entry name" value="PROTEIN_KINASE_ATP"/>
    <property type="match status" value="1"/>
</dbReference>
<organism evidence="9 10">
    <name type="scientific">Halteria grandinella</name>
    <dbReference type="NCBI Taxonomy" id="5974"/>
    <lineage>
        <taxon>Eukaryota</taxon>
        <taxon>Sar</taxon>
        <taxon>Alveolata</taxon>
        <taxon>Ciliophora</taxon>
        <taxon>Intramacronucleata</taxon>
        <taxon>Spirotrichea</taxon>
        <taxon>Stichotrichia</taxon>
        <taxon>Sporadotrichida</taxon>
        <taxon>Halteriidae</taxon>
        <taxon>Halteria</taxon>
    </lineage>
</organism>
<reference evidence="9" key="1">
    <citation type="submission" date="2019-06" db="EMBL/GenBank/DDBJ databases">
        <authorList>
            <person name="Zheng W."/>
        </authorList>
    </citation>
    <scope>NUCLEOTIDE SEQUENCE</scope>
    <source>
        <strain evidence="9">QDHG01</strain>
    </source>
</reference>
<dbReference type="GO" id="GO:0003774">
    <property type="term" value="F:cytoskeletal motor activity"/>
    <property type="evidence" value="ECO:0007669"/>
    <property type="project" value="InterPro"/>
</dbReference>
<feature type="domain" description="Protein kinase" evidence="8">
    <location>
        <begin position="334"/>
        <end position="597"/>
    </location>
</feature>
<dbReference type="InterPro" id="IPR008271">
    <property type="entry name" value="Ser/Thr_kinase_AS"/>
</dbReference>
<dbReference type="Gene3D" id="3.30.200.20">
    <property type="entry name" value="Phosphorylase Kinase, domain 1"/>
    <property type="match status" value="1"/>
</dbReference>
<dbReference type="SUPFAM" id="SSF56112">
    <property type="entry name" value="Protein kinase-like (PK-like)"/>
    <property type="match status" value="1"/>
</dbReference>
<keyword evidence="4 7" id="KW-0547">Nucleotide-binding</keyword>
<evidence type="ECO:0000256" key="6">
    <source>
        <dbReference type="ARBA" id="ARBA00022840"/>
    </source>
</evidence>
<accession>A0A8J8T5S5</accession>
<dbReference type="FunFam" id="1.10.510.10:FF:000008">
    <property type="entry name" value="Non-specific serine/threonine protein kinase"/>
    <property type="match status" value="1"/>
</dbReference>
<keyword evidence="6 7" id="KW-0067">ATP-binding</keyword>
<keyword evidence="5" id="KW-0418">Kinase</keyword>
<dbReference type="PROSITE" id="PS50011">
    <property type="entry name" value="PROTEIN_KINASE_DOM"/>
    <property type="match status" value="1"/>
</dbReference>
<evidence type="ECO:0000313" key="10">
    <source>
        <dbReference type="Proteomes" id="UP000785679"/>
    </source>
</evidence>
<evidence type="ECO:0000256" key="4">
    <source>
        <dbReference type="ARBA" id="ARBA00022741"/>
    </source>
</evidence>
<dbReference type="GO" id="GO:0005524">
    <property type="term" value="F:ATP binding"/>
    <property type="evidence" value="ECO:0007669"/>
    <property type="project" value="UniProtKB-UniRule"/>
</dbReference>
<evidence type="ECO:0000256" key="3">
    <source>
        <dbReference type="ARBA" id="ARBA00022679"/>
    </source>
</evidence>
<evidence type="ECO:0000256" key="2">
    <source>
        <dbReference type="ARBA" id="ARBA00022553"/>
    </source>
</evidence>